<organism evidence="2 4">
    <name type="scientific">Lactococcus lactis subsp. cremoris</name>
    <name type="common">Streptococcus cremoris</name>
    <dbReference type="NCBI Taxonomy" id="1359"/>
    <lineage>
        <taxon>Bacteria</taxon>
        <taxon>Bacillati</taxon>
        <taxon>Bacillota</taxon>
        <taxon>Bacilli</taxon>
        <taxon>Lactobacillales</taxon>
        <taxon>Streptococcaceae</taxon>
        <taxon>Lactococcus</taxon>
    </lineage>
</organism>
<sequence length="97" mass="11034">MPQEITVDFSEQIAKTQTKIDRLQKLIHHVRNQKIVLDDFKNNHISTDTKFELNLGGVLKCSVKINVGTLIPLLEQNIEDNTVLINELAKELGIDIK</sequence>
<evidence type="ECO:0000313" key="4">
    <source>
        <dbReference type="Proteomes" id="UP000595253"/>
    </source>
</evidence>
<dbReference type="AlphaFoldDB" id="A0A1V0PAT7"/>
<reference evidence="2 4" key="2">
    <citation type="submission" date="2020-12" db="EMBL/GenBank/DDBJ databases">
        <title>Complete genome sequence of lactococcus lactis subsp. cremoris strain EPSC and strain G3-2.</title>
        <authorList>
            <person name="Kita K."/>
            <person name="Ishikawa S."/>
        </authorList>
    </citation>
    <scope>NUCLEOTIDE SEQUENCE [LARGE SCALE GENOMIC DNA]</scope>
    <source>
        <strain evidence="2 4">EPSC</strain>
    </source>
</reference>
<dbReference type="Pfam" id="PF07097">
    <property type="entry name" value="DUF1359"/>
    <property type="match status" value="1"/>
</dbReference>
<dbReference type="Proteomes" id="UP000192161">
    <property type="component" value="Chromosome"/>
</dbReference>
<protein>
    <submittedName>
        <fullName evidence="1">DUF1359 domain-containing protein</fullName>
    </submittedName>
</protein>
<evidence type="ECO:0000313" key="2">
    <source>
        <dbReference type="EMBL" id="BCO07303.1"/>
    </source>
</evidence>
<reference evidence="1" key="3">
    <citation type="submission" date="2023-04" db="EMBL/GenBank/DDBJ databases">
        <authorList>
            <person name="McDonnell B."/>
        </authorList>
    </citation>
    <scope>NUCLEOTIDE SEQUENCE</scope>
    <source>
        <strain evidence="1">JM3</strain>
    </source>
</reference>
<proteinExistence type="predicted"/>
<name>A0A1V0PAT7_LACLC</name>
<dbReference type="RefSeq" id="WP_011676526.1">
    <property type="nucleotide sequence ID" value="NZ_AP018499.1"/>
</dbReference>
<gene>
    <name evidence="2" type="primary">pi126</name>
    <name evidence="2" type="ORF">LLC_25430</name>
    <name evidence="1" type="ORF">LLJM3_1704</name>
</gene>
<dbReference type="EMBL" id="AP024222">
    <property type="protein sequence ID" value="BCO07303.1"/>
    <property type="molecule type" value="Genomic_DNA"/>
</dbReference>
<evidence type="ECO:0000313" key="1">
    <source>
        <dbReference type="EMBL" id="ARE23886.1"/>
    </source>
</evidence>
<dbReference type="InterPro" id="IPR010772">
    <property type="entry name" value="DUF1359"/>
</dbReference>
<reference evidence="1 3" key="1">
    <citation type="journal article" date="2017" name="BMC Genomics">
        <title>Comparative and functional genomics of the Lactococcus lactis taxon; insights into evolution and niche adaptation.</title>
        <authorList>
            <person name="Kelleher P."/>
            <person name="Bottacini F."/>
            <person name="Mahony J."/>
            <person name="Kilcawley K.N."/>
            <person name="van Sinderen D."/>
        </authorList>
    </citation>
    <scope>NUCLEOTIDE SEQUENCE [LARGE SCALE GENOMIC DNA]</scope>
    <source>
        <strain evidence="1 3">JM3</strain>
    </source>
</reference>
<dbReference type="Proteomes" id="UP000595253">
    <property type="component" value="Chromosome"/>
</dbReference>
<evidence type="ECO:0000313" key="3">
    <source>
        <dbReference type="Proteomes" id="UP000192161"/>
    </source>
</evidence>
<dbReference type="EMBL" id="CP015901">
    <property type="protein sequence ID" value="ARE23886.1"/>
    <property type="molecule type" value="Genomic_DNA"/>
</dbReference>
<accession>A0A1V0PAT7</accession>